<dbReference type="Proteomes" id="UP001209878">
    <property type="component" value="Unassembled WGS sequence"/>
</dbReference>
<comment type="caution">
    <text evidence="1">The sequence shown here is derived from an EMBL/GenBank/DDBJ whole genome shotgun (WGS) entry which is preliminary data.</text>
</comment>
<proteinExistence type="predicted"/>
<organism evidence="1 2">
    <name type="scientific">Ridgeia piscesae</name>
    <name type="common">Tubeworm</name>
    <dbReference type="NCBI Taxonomy" id="27915"/>
    <lineage>
        <taxon>Eukaryota</taxon>
        <taxon>Metazoa</taxon>
        <taxon>Spiralia</taxon>
        <taxon>Lophotrochozoa</taxon>
        <taxon>Annelida</taxon>
        <taxon>Polychaeta</taxon>
        <taxon>Sedentaria</taxon>
        <taxon>Canalipalpata</taxon>
        <taxon>Sabellida</taxon>
        <taxon>Siboglinidae</taxon>
        <taxon>Ridgeia</taxon>
    </lineage>
</organism>
<evidence type="ECO:0000313" key="2">
    <source>
        <dbReference type="Proteomes" id="UP001209878"/>
    </source>
</evidence>
<name>A0AAD9KSF6_RIDPI</name>
<dbReference type="EMBL" id="JAODUO010000661">
    <property type="protein sequence ID" value="KAK2176477.1"/>
    <property type="molecule type" value="Genomic_DNA"/>
</dbReference>
<keyword evidence="2" id="KW-1185">Reference proteome</keyword>
<accession>A0AAD9KSF6</accession>
<gene>
    <name evidence="1" type="ORF">NP493_662g01137</name>
</gene>
<protein>
    <submittedName>
        <fullName evidence="1">Uncharacterized protein</fullName>
    </submittedName>
</protein>
<sequence length="163" mass="18896">MDVAQQRDVDIDRPRARPSAQRWQNLRGVFDNESLTQLLGAYRMESLLDSFTSEEPSVVFARKQPSDDKQWFDLQHRRGVSPHLLLYLQNHHPHASTSTNSVCFTRSMKFADINCPEQSRHIRSRTSPLLQQSSHHVKWLLPLAHQKMTKEVVTVSETDRTHG</sequence>
<dbReference type="AlphaFoldDB" id="A0AAD9KSF6"/>
<reference evidence="1" key="1">
    <citation type="journal article" date="2023" name="Mol. Biol. Evol.">
        <title>Third-Generation Sequencing Reveals the Adaptive Role of the Epigenome in Three Deep-Sea Polychaetes.</title>
        <authorList>
            <person name="Perez M."/>
            <person name="Aroh O."/>
            <person name="Sun Y."/>
            <person name="Lan Y."/>
            <person name="Juniper S.K."/>
            <person name="Young C.R."/>
            <person name="Angers B."/>
            <person name="Qian P.Y."/>
        </authorList>
    </citation>
    <scope>NUCLEOTIDE SEQUENCE</scope>
    <source>
        <strain evidence="1">R07B-5</strain>
    </source>
</reference>
<evidence type="ECO:0000313" key="1">
    <source>
        <dbReference type="EMBL" id="KAK2176477.1"/>
    </source>
</evidence>